<keyword evidence="2" id="KW-1185">Reference proteome</keyword>
<dbReference type="Pfam" id="PF14460">
    <property type="entry name" value="Prok-E2_D"/>
    <property type="match status" value="1"/>
</dbReference>
<reference evidence="2" key="1">
    <citation type="submission" date="2016-06" db="EMBL/GenBank/DDBJ databases">
        <authorList>
            <person name="Rodrigo-Torres L."/>
            <person name="Arahal R.D."/>
            <person name="Lucena T."/>
        </authorList>
    </citation>
    <scope>NUCLEOTIDE SEQUENCE [LARGE SCALE GENOMIC DNA]</scope>
    <source>
        <strain evidence="2">CECT8203</strain>
    </source>
</reference>
<dbReference type="EMBL" id="OANU01000015">
    <property type="protein sequence ID" value="SNX47921.1"/>
    <property type="molecule type" value="Genomic_DNA"/>
</dbReference>
<dbReference type="Proteomes" id="UP000219336">
    <property type="component" value="Unassembled WGS sequence"/>
</dbReference>
<organism evidence="1 2">
    <name type="scientific">Vibrio thalassae</name>
    <dbReference type="NCBI Taxonomy" id="1243014"/>
    <lineage>
        <taxon>Bacteria</taxon>
        <taxon>Pseudomonadati</taxon>
        <taxon>Pseudomonadota</taxon>
        <taxon>Gammaproteobacteria</taxon>
        <taxon>Vibrionales</taxon>
        <taxon>Vibrionaceae</taxon>
        <taxon>Vibrio</taxon>
    </lineage>
</organism>
<gene>
    <name evidence="1" type="ORF">VTH8203_01536</name>
</gene>
<dbReference type="OrthoDB" id="6396928at2"/>
<evidence type="ECO:0000313" key="2">
    <source>
        <dbReference type="Proteomes" id="UP000219336"/>
    </source>
</evidence>
<protein>
    <recommendedName>
        <fullName evidence="3">PRTRC system protein B</fullName>
    </recommendedName>
</protein>
<evidence type="ECO:0008006" key="3">
    <source>
        <dbReference type="Google" id="ProtNLM"/>
    </source>
</evidence>
<dbReference type="InterPro" id="IPR032787">
    <property type="entry name" value="Prok-E2_D"/>
</dbReference>
<dbReference type="AlphaFoldDB" id="A0A240EHE3"/>
<evidence type="ECO:0000313" key="1">
    <source>
        <dbReference type="EMBL" id="SNX47921.1"/>
    </source>
</evidence>
<dbReference type="RefSeq" id="WP_096993145.1">
    <property type="nucleotide sequence ID" value="NZ_JBHSII010000006.1"/>
</dbReference>
<name>A0A240EHE3_9VIBR</name>
<proteinExistence type="predicted"/>
<accession>A0A240EHE3</accession>
<sequence length="224" mass="25630">MFNFEPVENVANNITYRKEAFVLEHFGKESFLTAYDVNDDNTIANARVISRAEFIESLCSNSVNEIIDPRILVNSAMLKVWTYTPRPNQPLFFNYAKRKFASPIKWCTFVFKYQKGSLSVGVIRAAKTRPTLETKVYYAPLPNIYSSGNICLGSCTLPTNGSIDEISEAYLNSTKTHFNYKNLFRDPTLGCYSNYYAWLERKRTEPIKVSELSVMGTLGTFIQR</sequence>